<evidence type="ECO:0000256" key="4">
    <source>
        <dbReference type="ARBA" id="ARBA00022984"/>
    </source>
</evidence>
<feature type="binding site" evidence="7">
    <location>
        <begin position="44"/>
        <end position="45"/>
    </location>
    <ligand>
        <name>substrate</name>
    </ligand>
</feature>
<feature type="binding site" evidence="7">
    <location>
        <begin position="76"/>
        <end position="77"/>
    </location>
    <ligand>
        <name>substrate</name>
    </ligand>
</feature>
<dbReference type="NCBIfam" id="TIGR00067">
    <property type="entry name" value="glut_race"/>
    <property type="match status" value="1"/>
</dbReference>
<comment type="catalytic activity">
    <reaction evidence="1 7">
        <text>L-glutamate = D-glutamate</text>
        <dbReference type="Rhea" id="RHEA:12813"/>
        <dbReference type="ChEBI" id="CHEBI:29985"/>
        <dbReference type="ChEBI" id="CHEBI:29986"/>
        <dbReference type="EC" id="5.1.1.3"/>
    </reaction>
</comment>
<dbReference type="InterPro" id="IPR015942">
    <property type="entry name" value="Asp/Glu/hydantoin_racemase"/>
</dbReference>
<comment type="pathway">
    <text evidence="7">Cell wall biogenesis; peptidoglycan biosynthesis.</text>
</comment>
<organism evidence="8 9">
    <name type="scientific">Breznakia pachnodae</name>
    <dbReference type="NCBI Taxonomy" id="265178"/>
    <lineage>
        <taxon>Bacteria</taxon>
        <taxon>Bacillati</taxon>
        <taxon>Bacillota</taxon>
        <taxon>Erysipelotrichia</taxon>
        <taxon>Erysipelotrichales</taxon>
        <taxon>Erysipelotrichaceae</taxon>
        <taxon>Breznakia</taxon>
    </lineage>
</organism>
<feature type="active site" description="Proton donor/acceptor" evidence="7">
    <location>
        <position position="186"/>
    </location>
</feature>
<feature type="binding site" evidence="7">
    <location>
        <begin position="187"/>
        <end position="188"/>
    </location>
    <ligand>
        <name>substrate</name>
    </ligand>
</feature>
<dbReference type="SUPFAM" id="SSF53681">
    <property type="entry name" value="Aspartate/glutamate racemase"/>
    <property type="match status" value="2"/>
</dbReference>
<evidence type="ECO:0000256" key="5">
    <source>
        <dbReference type="ARBA" id="ARBA00023235"/>
    </source>
</evidence>
<dbReference type="PANTHER" id="PTHR21198:SF3">
    <property type="entry name" value="GLUTAMATE RACEMASE"/>
    <property type="match status" value="1"/>
</dbReference>
<reference evidence="8 9" key="1">
    <citation type="submission" date="2023-07" db="EMBL/GenBank/DDBJ databases">
        <title>Genomic Encyclopedia of Type Strains, Phase IV (KMG-IV): sequencing the most valuable type-strain genomes for metagenomic binning, comparative biology and taxonomic classification.</title>
        <authorList>
            <person name="Goeker M."/>
        </authorList>
    </citation>
    <scope>NUCLEOTIDE SEQUENCE [LARGE SCALE GENOMIC DNA]</scope>
    <source>
        <strain evidence="8 9">DSM 16784</strain>
    </source>
</reference>
<dbReference type="Proteomes" id="UP001230220">
    <property type="component" value="Unassembled WGS sequence"/>
</dbReference>
<dbReference type="HAMAP" id="MF_00258">
    <property type="entry name" value="Glu_racemase"/>
    <property type="match status" value="1"/>
</dbReference>
<evidence type="ECO:0000256" key="3">
    <source>
        <dbReference type="ARBA" id="ARBA00022960"/>
    </source>
</evidence>
<dbReference type="InterPro" id="IPR001920">
    <property type="entry name" value="Asp/Glu_race"/>
</dbReference>
<keyword evidence="5 7" id="KW-0413">Isomerase</keyword>
<evidence type="ECO:0000313" key="8">
    <source>
        <dbReference type="EMBL" id="MDQ0360726.1"/>
    </source>
</evidence>
<sequence>MINENSPIGIFDSGLGGISVLKTCLEVLPEEHFIYFGDSANSPYGTKPKEEVVNRCIEICDDFIDKGVKAIVIACNTATSVAVQTLRDRYSIPIIGMEPALKVAANGKENQNIVVMATPLTLKEKKFAKLMHQYDSYNQIIKMPCPDFVSIVENDGSNIQQAVNNQIDQYKNELDDKHIDSVVLGCTHFVFLKNEIQTYFGPSTVLIDGNLGTANHLKHLLNQDNLLAKQNKKVDIFNSDESKLPLSNRLLTSE</sequence>
<comment type="similarity">
    <text evidence="7">Belongs to the aspartate/glutamate racemases family.</text>
</comment>
<name>A0ABU0E1Y3_9FIRM</name>
<dbReference type="PANTHER" id="PTHR21198">
    <property type="entry name" value="GLUTAMATE RACEMASE"/>
    <property type="match status" value="1"/>
</dbReference>
<dbReference type="Gene3D" id="3.40.50.1860">
    <property type="match status" value="2"/>
</dbReference>
<evidence type="ECO:0000313" key="9">
    <source>
        <dbReference type="Proteomes" id="UP001230220"/>
    </source>
</evidence>
<feature type="active site" description="Proton donor/acceptor" evidence="7">
    <location>
        <position position="75"/>
    </location>
</feature>
<keyword evidence="6 7" id="KW-0961">Cell wall biogenesis/degradation</keyword>
<evidence type="ECO:0000256" key="7">
    <source>
        <dbReference type="HAMAP-Rule" id="MF_00258"/>
    </source>
</evidence>
<dbReference type="InterPro" id="IPR018187">
    <property type="entry name" value="Asp/Glu_racemase_AS_1"/>
</dbReference>
<dbReference type="GO" id="GO:0008881">
    <property type="term" value="F:glutamate racemase activity"/>
    <property type="evidence" value="ECO:0007669"/>
    <property type="project" value="UniProtKB-EC"/>
</dbReference>
<keyword evidence="3 7" id="KW-0133">Cell shape</keyword>
<comment type="function">
    <text evidence="7">Provides the (R)-glutamate required for cell wall biosynthesis.</text>
</comment>
<proteinExistence type="inferred from homology"/>
<gene>
    <name evidence="7" type="primary">murI</name>
    <name evidence="8" type="ORF">J2S15_001471</name>
</gene>
<accession>A0ABU0E1Y3</accession>
<dbReference type="InterPro" id="IPR004391">
    <property type="entry name" value="Glu_race"/>
</dbReference>
<dbReference type="RefSeq" id="WP_307406844.1">
    <property type="nucleotide sequence ID" value="NZ_JAUSUR010000002.1"/>
</dbReference>
<keyword evidence="9" id="KW-1185">Reference proteome</keyword>
<evidence type="ECO:0000256" key="2">
    <source>
        <dbReference type="ARBA" id="ARBA00013090"/>
    </source>
</evidence>
<dbReference type="EMBL" id="JAUSUR010000002">
    <property type="protein sequence ID" value="MDQ0360726.1"/>
    <property type="molecule type" value="Genomic_DNA"/>
</dbReference>
<evidence type="ECO:0000256" key="1">
    <source>
        <dbReference type="ARBA" id="ARBA00001602"/>
    </source>
</evidence>
<comment type="caution">
    <text evidence="8">The sequence shown here is derived from an EMBL/GenBank/DDBJ whole genome shotgun (WGS) entry which is preliminary data.</text>
</comment>
<keyword evidence="4 7" id="KW-0573">Peptidoglycan synthesis</keyword>
<feature type="binding site" evidence="7">
    <location>
        <begin position="12"/>
        <end position="13"/>
    </location>
    <ligand>
        <name>substrate</name>
    </ligand>
</feature>
<evidence type="ECO:0000256" key="6">
    <source>
        <dbReference type="ARBA" id="ARBA00023316"/>
    </source>
</evidence>
<protein>
    <recommendedName>
        <fullName evidence="2 7">Glutamate racemase</fullName>
        <ecNumber evidence="2 7">5.1.1.3</ecNumber>
    </recommendedName>
</protein>
<dbReference type="PROSITE" id="PS00923">
    <property type="entry name" value="ASP_GLU_RACEMASE_1"/>
    <property type="match status" value="1"/>
</dbReference>
<dbReference type="EC" id="5.1.1.3" evidence="2 7"/>
<dbReference type="Pfam" id="PF01177">
    <property type="entry name" value="Asp_Glu_race"/>
    <property type="match status" value="1"/>
</dbReference>